<evidence type="ECO:0000313" key="1">
    <source>
        <dbReference type="EMBL" id="PAX52586.1"/>
    </source>
</evidence>
<evidence type="ECO:0008006" key="3">
    <source>
        <dbReference type="Google" id="ProtNLM"/>
    </source>
</evidence>
<proteinExistence type="predicted"/>
<dbReference type="OrthoDB" id="428535at2"/>
<dbReference type="AlphaFoldDB" id="A0A2A2TFY3"/>
<reference evidence="1 2" key="1">
    <citation type="submission" date="2017-08" db="EMBL/GenBank/DDBJ databases">
        <title>Draft genome sequence of filamentous cyanobacterium Calothrix elsteri CCALA 953.</title>
        <authorList>
            <person name="Gagunashvili A.N."/>
            <person name="Elster J."/>
            <person name="Andresson O.S."/>
        </authorList>
    </citation>
    <scope>NUCLEOTIDE SEQUENCE [LARGE SCALE GENOMIC DNA]</scope>
    <source>
        <strain evidence="1 2">CCALA 953</strain>
    </source>
</reference>
<name>A0A2A2TFY3_9CYAN</name>
<organism evidence="1 2">
    <name type="scientific">Brunnivagina elsteri CCALA 953</name>
    <dbReference type="NCBI Taxonomy" id="987040"/>
    <lineage>
        <taxon>Bacteria</taxon>
        <taxon>Bacillati</taxon>
        <taxon>Cyanobacteriota</taxon>
        <taxon>Cyanophyceae</taxon>
        <taxon>Nostocales</taxon>
        <taxon>Calotrichaceae</taxon>
        <taxon>Brunnivagina</taxon>
    </lineage>
</organism>
<dbReference type="InterPro" id="IPR019362">
    <property type="entry name" value="MMADHC"/>
</dbReference>
<protein>
    <recommendedName>
        <fullName evidence="3">Methylmalonic aciduria and homocystinuria type D protein</fullName>
    </recommendedName>
</protein>
<gene>
    <name evidence="1" type="ORF">CK510_18550</name>
</gene>
<dbReference type="PANTHER" id="PTHR13192:SF3">
    <property type="entry name" value="COBALAMIN TRAFFICKING PROTEIN CBLD"/>
    <property type="match status" value="1"/>
</dbReference>
<dbReference type="RefSeq" id="WP_095723111.1">
    <property type="nucleotide sequence ID" value="NZ_NTFS01000222.1"/>
</dbReference>
<evidence type="ECO:0000313" key="2">
    <source>
        <dbReference type="Proteomes" id="UP000218238"/>
    </source>
</evidence>
<dbReference type="PANTHER" id="PTHR13192">
    <property type="entry name" value="MY011 PROTEIN"/>
    <property type="match status" value="1"/>
</dbReference>
<dbReference type="GO" id="GO:0009235">
    <property type="term" value="P:cobalamin metabolic process"/>
    <property type="evidence" value="ECO:0007669"/>
    <property type="project" value="InterPro"/>
</dbReference>
<accession>A0A2A2TFY3</accession>
<dbReference type="Pfam" id="PF10229">
    <property type="entry name" value="MMADHC"/>
    <property type="match status" value="1"/>
</dbReference>
<dbReference type="EMBL" id="NTFS01000222">
    <property type="protein sequence ID" value="PAX52586.1"/>
    <property type="molecule type" value="Genomic_DNA"/>
</dbReference>
<keyword evidence="2" id="KW-1185">Reference proteome</keyword>
<dbReference type="Proteomes" id="UP000218238">
    <property type="component" value="Unassembled WGS sequence"/>
</dbReference>
<comment type="caution">
    <text evidence="1">The sequence shown here is derived from an EMBL/GenBank/DDBJ whole genome shotgun (WGS) entry which is preliminary data.</text>
</comment>
<sequence>MDYFRVSTPDESCLVDLVGKNRQAVQISIHSPSKYICTNLERILPDWRNPSSMWVVIVLMRSRYELIESDAVIESEKQILREKFMRFGFDVAFNLRDMGYMTDIIDPRTGYPLLSRPGQIPHNDTAVIEALLNYPVIKNKCRVLVHPEWGASVYPGILLSEAPPILIESMSKSVAKLHGWQEVQNQQVVNS</sequence>